<proteinExistence type="predicted"/>
<evidence type="ECO:0000313" key="2">
    <source>
        <dbReference type="EMBL" id="KAJ8392194.1"/>
    </source>
</evidence>
<reference evidence="2" key="1">
    <citation type="journal article" date="2023" name="Science">
        <title>Genome structures resolve the early diversification of teleost fishes.</title>
        <authorList>
            <person name="Parey E."/>
            <person name="Louis A."/>
            <person name="Montfort J."/>
            <person name="Bouchez O."/>
            <person name="Roques C."/>
            <person name="Iampietro C."/>
            <person name="Lluch J."/>
            <person name="Castinel A."/>
            <person name="Donnadieu C."/>
            <person name="Desvignes T."/>
            <person name="Floi Bucao C."/>
            <person name="Jouanno E."/>
            <person name="Wen M."/>
            <person name="Mejri S."/>
            <person name="Dirks R."/>
            <person name="Jansen H."/>
            <person name="Henkel C."/>
            <person name="Chen W.J."/>
            <person name="Zahm M."/>
            <person name="Cabau C."/>
            <person name="Klopp C."/>
            <person name="Thompson A.W."/>
            <person name="Robinson-Rechavi M."/>
            <person name="Braasch I."/>
            <person name="Lecointre G."/>
            <person name="Bobe J."/>
            <person name="Postlethwait J.H."/>
            <person name="Berthelot C."/>
            <person name="Roest Crollius H."/>
            <person name="Guiguen Y."/>
        </authorList>
    </citation>
    <scope>NUCLEOTIDE SEQUENCE</scope>
    <source>
        <strain evidence="2">NC1722</strain>
    </source>
</reference>
<feature type="region of interest" description="Disordered" evidence="1">
    <location>
        <begin position="188"/>
        <end position="256"/>
    </location>
</feature>
<feature type="compositionally biased region" description="Basic and acidic residues" evidence="1">
    <location>
        <begin position="193"/>
        <end position="210"/>
    </location>
</feature>
<dbReference type="Proteomes" id="UP001221898">
    <property type="component" value="Unassembled WGS sequence"/>
</dbReference>
<evidence type="ECO:0000313" key="3">
    <source>
        <dbReference type="Proteomes" id="UP001221898"/>
    </source>
</evidence>
<protein>
    <submittedName>
        <fullName evidence="2">Uncharacterized protein</fullName>
    </submittedName>
</protein>
<dbReference type="AlphaFoldDB" id="A0AAD7RXN3"/>
<evidence type="ECO:0000256" key="1">
    <source>
        <dbReference type="SAM" id="MobiDB-lite"/>
    </source>
</evidence>
<sequence>MSEEDVSVVRRCDPTLTHGKIWGKAGLPRWRQSMWEVAEPCAVNSSFSQRSDRRVVFSRCIGVARSDCWLRLAVWQHVQEGNFSAEFSCLSPKLAERSATTLAKLVSLKQSASKASFLACRLLSMLAITTAVGADDFSHLPKRKTTRETALLWFWVWGWLSPDPPWRRDGPPRPGAVVQQDRSPFLYPRHRPAGHETRQSHQRAEGKEINVKAQPQGSYTISEEGFPQCSTAHPADVGTDAMTERRASFDGAPPFR</sequence>
<comment type="caution">
    <text evidence="2">The sequence shown here is derived from an EMBL/GenBank/DDBJ whole genome shotgun (WGS) entry which is preliminary data.</text>
</comment>
<accession>A0AAD7RXN3</accession>
<organism evidence="2 3">
    <name type="scientific">Aldrovandia affinis</name>
    <dbReference type="NCBI Taxonomy" id="143900"/>
    <lineage>
        <taxon>Eukaryota</taxon>
        <taxon>Metazoa</taxon>
        <taxon>Chordata</taxon>
        <taxon>Craniata</taxon>
        <taxon>Vertebrata</taxon>
        <taxon>Euteleostomi</taxon>
        <taxon>Actinopterygii</taxon>
        <taxon>Neopterygii</taxon>
        <taxon>Teleostei</taxon>
        <taxon>Notacanthiformes</taxon>
        <taxon>Halosauridae</taxon>
        <taxon>Aldrovandia</taxon>
    </lineage>
</organism>
<dbReference type="EMBL" id="JAINUG010000148">
    <property type="protein sequence ID" value="KAJ8392194.1"/>
    <property type="molecule type" value="Genomic_DNA"/>
</dbReference>
<keyword evidence="3" id="KW-1185">Reference proteome</keyword>
<gene>
    <name evidence="2" type="ORF">AAFF_G00077620</name>
</gene>
<name>A0AAD7RXN3_9TELE</name>